<dbReference type="NCBIfam" id="NF004696">
    <property type="entry name" value="PRK06034.1-2"/>
    <property type="match status" value="1"/>
</dbReference>
<dbReference type="Pfam" id="PF01817">
    <property type="entry name" value="CM_2"/>
    <property type="match status" value="1"/>
</dbReference>
<dbReference type="SMART" id="SM00830">
    <property type="entry name" value="CM_2"/>
    <property type="match status" value="1"/>
</dbReference>
<dbReference type="Gene3D" id="1.20.59.10">
    <property type="entry name" value="Chorismate mutase"/>
    <property type="match status" value="1"/>
</dbReference>
<dbReference type="GO" id="GO:0046417">
    <property type="term" value="P:chorismate metabolic process"/>
    <property type="evidence" value="ECO:0007669"/>
    <property type="project" value="InterPro"/>
</dbReference>
<proteinExistence type="predicted"/>
<dbReference type="NCBIfam" id="NF004698">
    <property type="entry name" value="PRK06034.1-4"/>
    <property type="match status" value="1"/>
</dbReference>
<dbReference type="InterPro" id="IPR036263">
    <property type="entry name" value="Chorismate_II_sf"/>
</dbReference>
<organism evidence="3 4">
    <name type="scientific">Chelatococcus composti</name>
    <dbReference type="NCBI Taxonomy" id="1743235"/>
    <lineage>
        <taxon>Bacteria</taxon>
        <taxon>Pseudomonadati</taxon>
        <taxon>Pseudomonadota</taxon>
        <taxon>Alphaproteobacteria</taxon>
        <taxon>Hyphomicrobiales</taxon>
        <taxon>Chelatococcaceae</taxon>
        <taxon>Chelatococcus</taxon>
    </lineage>
</organism>
<dbReference type="InterPro" id="IPR002701">
    <property type="entry name" value="CM_II_prokaryot"/>
</dbReference>
<evidence type="ECO:0000313" key="4">
    <source>
        <dbReference type="Proteomes" id="UP000588017"/>
    </source>
</evidence>
<gene>
    <name evidence="3" type="ORF">HNQ73_002706</name>
</gene>
<dbReference type="AlphaFoldDB" id="A0A841KIJ9"/>
<feature type="domain" description="Chorismate mutase" evidence="2">
    <location>
        <begin position="4"/>
        <end position="95"/>
    </location>
</feature>
<evidence type="ECO:0000313" key="3">
    <source>
        <dbReference type="EMBL" id="MBB6169069.1"/>
    </source>
</evidence>
<name>A0A841KIJ9_9HYPH</name>
<protein>
    <recommendedName>
        <fullName evidence="1">chorismate mutase</fullName>
        <ecNumber evidence="1">5.4.99.5</ecNumber>
    </recommendedName>
</protein>
<sequence>MSETLPKVDLATLRQEIDRIDEAMHRLLMERGEIIDQLIAVKKTQESGSAFRPGREADMMRRLAARHKGILPLDTAESILRVIIATFTYVQAPYRVHADISGGDAPMRDSARFHFGFTVPYVPHASAAEVIAAVAASKGDLGIFRPDQGTASGAWWERLAAPEAPKVIARLPFIKRPDHPAATPVFVVSKPVADAAVREIVLVSARVERWRETIPAAISALGAEVLGSAGTPGGLSLLLSIPGTVTLSALGEALTGAGAGRAHLAEIGSHAARFAVPEAQPTGGDASTFTVR</sequence>
<accession>A0A841KIJ9</accession>
<dbReference type="SUPFAM" id="SSF48600">
    <property type="entry name" value="Chorismate mutase II"/>
    <property type="match status" value="1"/>
</dbReference>
<keyword evidence="4" id="KW-1185">Reference proteome</keyword>
<evidence type="ECO:0000256" key="1">
    <source>
        <dbReference type="ARBA" id="ARBA00012404"/>
    </source>
</evidence>
<dbReference type="PROSITE" id="PS51168">
    <property type="entry name" value="CHORISMATE_MUT_2"/>
    <property type="match status" value="1"/>
</dbReference>
<dbReference type="EMBL" id="JACHEH010000006">
    <property type="protein sequence ID" value="MBB6169069.1"/>
    <property type="molecule type" value="Genomic_DNA"/>
</dbReference>
<reference evidence="3 4" key="1">
    <citation type="submission" date="2020-08" db="EMBL/GenBank/DDBJ databases">
        <title>Genomic Encyclopedia of Type Strains, Phase IV (KMG-IV): sequencing the most valuable type-strain genomes for metagenomic binning, comparative biology and taxonomic classification.</title>
        <authorList>
            <person name="Goeker M."/>
        </authorList>
    </citation>
    <scope>NUCLEOTIDE SEQUENCE [LARGE SCALE GENOMIC DNA]</scope>
    <source>
        <strain evidence="3 4">DSM 101465</strain>
    </source>
</reference>
<dbReference type="GO" id="GO:0004106">
    <property type="term" value="F:chorismate mutase activity"/>
    <property type="evidence" value="ECO:0007669"/>
    <property type="project" value="UniProtKB-EC"/>
</dbReference>
<dbReference type="InterPro" id="IPR036979">
    <property type="entry name" value="CM_dom_sf"/>
</dbReference>
<dbReference type="EC" id="5.4.99.5" evidence="1"/>
<dbReference type="Proteomes" id="UP000588017">
    <property type="component" value="Unassembled WGS sequence"/>
</dbReference>
<comment type="caution">
    <text evidence="3">The sequence shown here is derived from an EMBL/GenBank/DDBJ whole genome shotgun (WGS) entry which is preliminary data.</text>
</comment>
<dbReference type="RefSeq" id="WP_183335399.1">
    <property type="nucleotide sequence ID" value="NZ_BMHX01000006.1"/>
</dbReference>
<evidence type="ECO:0000259" key="2">
    <source>
        <dbReference type="PROSITE" id="PS51168"/>
    </source>
</evidence>